<evidence type="ECO:0000256" key="8">
    <source>
        <dbReference type="ARBA" id="ARBA00025699"/>
    </source>
</evidence>
<dbReference type="EMBL" id="MEYI01000013">
    <property type="protein sequence ID" value="OGD24114.1"/>
    <property type="molecule type" value="Genomic_DNA"/>
</dbReference>
<dbReference type="Pfam" id="PF04452">
    <property type="entry name" value="Methyltrans_RNA"/>
    <property type="match status" value="1"/>
</dbReference>
<proteinExistence type="inferred from homology"/>
<accession>A0A1F5B0R9</accession>
<keyword evidence="6 10" id="KW-0808">Transferase</keyword>
<gene>
    <name evidence="13" type="ORF">A2Z10_01245</name>
</gene>
<dbReference type="AlphaFoldDB" id="A0A1F5B0R9"/>
<evidence type="ECO:0000256" key="7">
    <source>
        <dbReference type="ARBA" id="ARBA00022691"/>
    </source>
</evidence>
<evidence type="ECO:0000256" key="4">
    <source>
        <dbReference type="ARBA" id="ARBA00022552"/>
    </source>
</evidence>
<evidence type="ECO:0000256" key="5">
    <source>
        <dbReference type="ARBA" id="ARBA00022603"/>
    </source>
</evidence>
<dbReference type="SUPFAM" id="SSF88697">
    <property type="entry name" value="PUA domain-like"/>
    <property type="match status" value="1"/>
</dbReference>
<evidence type="ECO:0000256" key="9">
    <source>
        <dbReference type="ARBA" id="ARBA00047944"/>
    </source>
</evidence>
<dbReference type="GO" id="GO:0070475">
    <property type="term" value="P:rRNA base methylation"/>
    <property type="evidence" value="ECO:0007669"/>
    <property type="project" value="TreeGrafter"/>
</dbReference>
<feature type="domain" description="Ribosomal RNA small subunit methyltransferase E PUA-like" evidence="12">
    <location>
        <begin position="41"/>
        <end position="75"/>
    </location>
</feature>
<dbReference type="NCBIfam" id="TIGR00046">
    <property type="entry name" value="RsmE family RNA methyltransferase"/>
    <property type="match status" value="1"/>
</dbReference>
<keyword evidence="5 10" id="KW-0489">Methyltransferase</keyword>
<dbReference type="InterPro" id="IPR046886">
    <property type="entry name" value="RsmE_MTase_dom"/>
</dbReference>
<evidence type="ECO:0000256" key="1">
    <source>
        <dbReference type="ARBA" id="ARBA00004496"/>
    </source>
</evidence>
<evidence type="ECO:0000256" key="10">
    <source>
        <dbReference type="PIRNR" id="PIRNR015601"/>
    </source>
</evidence>
<dbReference type="Pfam" id="PF20260">
    <property type="entry name" value="PUA_4"/>
    <property type="match status" value="1"/>
</dbReference>
<dbReference type="Proteomes" id="UP000176639">
    <property type="component" value="Unassembled WGS sequence"/>
</dbReference>
<comment type="similarity">
    <text evidence="2 10">Belongs to the RNA methyltransferase RsmE family.</text>
</comment>
<organism evidence="13 14">
    <name type="scientific">Candidatus Azambacteria bacterium RBG_16_47_10</name>
    <dbReference type="NCBI Taxonomy" id="1797292"/>
    <lineage>
        <taxon>Bacteria</taxon>
        <taxon>Candidatus Azamiibacteriota</taxon>
    </lineage>
</organism>
<dbReference type="InterPro" id="IPR006700">
    <property type="entry name" value="RsmE"/>
</dbReference>
<comment type="subcellular location">
    <subcellularLocation>
        <location evidence="1 10">Cytoplasm</location>
    </subcellularLocation>
</comment>
<dbReference type="PANTHER" id="PTHR30027">
    <property type="entry name" value="RIBOSOMAL RNA SMALL SUBUNIT METHYLTRANSFERASE E"/>
    <property type="match status" value="1"/>
</dbReference>
<evidence type="ECO:0000259" key="11">
    <source>
        <dbReference type="Pfam" id="PF04452"/>
    </source>
</evidence>
<dbReference type="GO" id="GO:0070042">
    <property type="term" value="F:rRNA (uridine-N3-)-methyltransferase activity"/>
    <property type="evidence" value="ECO:0007669"/>
    <property type="project" value="TreeGrafter"/>
</dbReference>
<keyword evidence="4 10" id="KW-0698">rRNA processing</keyword>
<evidence type="ECO:0000256" key="2">
    <source>
        <dbReference type="ARBA" id="ARBA00005528"/>
    </source>
</evidence>
<dbReference type="Gene3D" id="3.40.1280.10">
    <property type="match status" value="1"/>
</dbReference>
<dbReference type="InterPro" id="IPR015947">
    <property type="entry name" value="PUA-like_sf"/>
</dbReference>
<name>A0A1F5B0R9_9BACT</name>
<evidence type="ECO:0000313" key="14">
    <source>
        <dbReference type="Proteomes" id="UP000176639"/>
    </source>
</evidence>
<evidence type="ECO:0000313" key="13">
    <source>
        <dbReference type="EMBL" id="OGD24114.1"/>
    </source>
</evidence>
<keyword evidence="3 10" id="KW-0963">Cytoplasm</keyword>
<evidence type="ECO:0000259" key="12">
    <source>
        <dbReference type="Pfam" id="PF20260"/>
    </source>
</evidence>
<comment type="function">
    <text evidence="8 10">Specifically methylates the N3 position of the uracil ring of uridine 1498 (m3U1498) in 16S rRNA. Acts on the fully assembled 30S ribosomal subunit.</text>
</comment>
<evidence type="ECO:0000256" key="6">
    <source>
        <dbReference type="ARBA" id="ARBA00022679"/>
    </source>
</evidence>
<dbReference type="PANTHER" id="PTHR30027:SF3">
    <property type="entry name" value="16S RRNA (URACIL(1498)-N(3))-METHYLTRANSFERASE"/>
    <property type="match status" value="1"/>
</dbReference>
<comment type="caution">
    <text evidence="13">The sequence shown here is derived from an EMBL/GenBank/DDBJ whole genome shotgun (WGS) entry which is preliminary data.</text>
</comment>
<dbReference type="CDD" id="cd18084">
    <property type="entry name" value="RsmE-like"/>
    <property type="match status" value="1"/>
</dbReference>
<dbReference type="EC" id="2.1.1.193" evidence="10"/>
<reference evidence="13 14" key="1">
    <citation type="journal article" date="2016" name="Nat. Commun.">
        <title>Thousands of microbial genomes shed light on interconnected biogeochemical processes in an aquifer system.</title>
        <authorList>
            <person name="Anantharaman K."/>
            <person name="Brown C.T."/>
            <person name="Hug L.A."/>
            <person name="Sharon I."/>
            <person name="Castelle C.J."/>
            <person name="Probst A.J."/>
            <person name="Thomas B.C."/>
            <person name="Singh A."/>
            <person name="Wilkins M.J."/>
            <person name="Karaoz U."/>
            <person name="Brodie E.L."/>
            <person name="Williams K.H."/>
            <person name="Hubbard S.S."/>
            <person name="Banfield J.F."/>
        </authorList>
    </citation>
    <scope>NUCLEOTIDE SEQUENCE [LARGE SCALE GENOMIC DNA]</scope>
</reference>
<dbReference type="InterPro" id="IPR046887">
    <property type="entry name" value="RsmE_PUA-like"/>
</dbReference>
<keyword evidence="7 10" id="KW-0949">S-adenosyl-L-methionine</keyword>
<sequence length="249" mass="27156">MIMHTVRYPTYNIIMRFFITEPISTEKDLVIADAGIGRQVTKVLRKKAGDEIIVLDGSGNECVVMIKENKKDVLVCEVLTCTKNSNEPAIPLVLYQSVLKKDKMEWVFEKGTEIGVSEFVPFLSEHSVKLGINPARAHKIAQEAAEQSRRGKIPTIADTMLFDAALAHAQASGYVTIIAHNIGAFANIRKCGEMTAKAKGINVFIGPEGGFSEDEIARASQSGFRVVSLGKRVLRAETAAIVACFSVIS</sequence>
<feature type="domain" description="Ribosomal RNA small subunit methyltransferase E methyltransferase" evidence="11">
    <location>
        <begin position="88"/>
        <end position="244"/>
    </location>
</feature>
<dbReference type="GO" id="GO:0005737">
    <property type="term" value="C:cytoplasm"/>
    <property type="evidence" value="ECO:0007669"/>
    <property type="project" value="UniProtKB-SubCell"/>
</dbReference>
<evidence type="ECO:0000256" key="3">
    <source>
        <dbReference type="ARBA" id="ARBA00022490"/>
    </source>
</evidence>
<protein>
    <recommendedName>
        <fullName evidence="10">Ribosomal RNA small subunit methyltransferase E</fullName>
        <ecNumber evidence="10">2.1.1.193</ecNumber>
    </recommendedName>
</protein>
<dbReference type="InterPro" id="IPR029028">
    <property type="entry name" value="Alpha/beta_knot_MTases"/>
</dbReference>
<dbReference type="InterPro" id="IPR029026">
    <property type="entry name" value="tRNA_m1G_MTases_N"/>
</dbReference>
<comment type="catalytic activity">
    <reaction evidence="9 10">
        <text>uridine(1498) in 16S rRNA + S-adenosyl-L-methionine = N(3)-methyluridine(1498) in 16S rRNA + S-adenosyl-L-homocysteine + H(+)</text>
        <dbReference type="Rhea" id="RHEA:42920"/>
        <dbReference type="Rhea" id="RHEA-COMP:10283"/>
        <dbReference type="Rhea" id="RHEA-COMP:10284"/>
        <dbReference type="ChEBI" id="CHEBI:15378"/>
        <dbReference type="ChEBI" id="CHEBI:57856"/>
        <dbReference type="ChEBI" id="CHEBI:59789"/>
        <dbReference type="ChEBI" id="CHEBI:65315"/>
        <dbReference type="ChEBI" id="CHEBI:74502"/>
        <dbReference type="EC" id="2.1.1.193"/>
    </reaction>
</comment>
<dbReference type="SUPFAM" id="SSF75217">
    <property type="entry name" value="alpha/beta knot"/>
    <property type="match status" value="1"/>
</dbReference>
<dbReference type="PIRSF" id="PIRSF015601">
    <property type="entry name" value="MTase_slr0722"/>
    <property type="match status" value="1"/>
</dbReference>